<reference evidence="14 15" key="1">
    <citation type="journal article" date="2018" name="Plant J.">
        <title>Genome sequences of Chlorella sorokiniana UTEX 1602 and Micractinium conductrix SAG 241.80: implications to maltose excretion by a green alga.</title>
        <authorList>
            <person name="Arriola M.B."/>
            <person name="Velmurugan N."/>
            <person name="Zhang Y."/>
            <person name="Plunkett M.H."/>
            <person name="Hondzo H."/>
            <person name="Barney B.M."/>
        </authorList>
    </citation>
    <scope>NUCLEOTIDE SEQUENCE [LARGE SCALE GENOMIC DNA]</scope>
    <source>
        <strain evidence="15">UTEX 1602</strain>
    </source>
</reference>
<evidence type="ECO:0000256" key="10">
    <source>
        <dbReference type="ARBA" id="ARBA00023136"/>
    </source>
</evidence>
<feature type="region of interest" description="Disordered" evidence="11">
    <location>
        <begin position="1"/>
        <end position="59"/>
    </location>
</feature>
<evidence type="ECO:0000256" key="1">
    <source>
        <dbReference type="ARBA" id="ARBA00004127"/>
    </source>
</evidence>
<dbReference type="NCBIfam" id="TIGR00378">
    <property type="entry name" value="cax"/>
    <property type="match status" value="1"/>
</dbReference>
<evidence type="ECO:0000256" key="4">
    <source>
        <dbReference type="ARBA" id="ARBA00022449"/>
    </source>
</evidence>
<keyword evidence="9" id="KW-0406">Ion transport</keyword>
<dbReference type="PANTHER" id="PTHR31503:SF22">
    <property type="entry name" value="VACUOLAR CALCIUM ION TRANSPORTER"/>
    <property type="match status" value="1"/>
</dbReference>
<evidence type="ECO:0000313" key="14">
    <source>
        <dbReference type="EMBL" id="PRW39287.1"/>
    </source>
</evidence>
<dbReference type="Gene3D" id="1.20.1280.290">
    <property type="match status" value="2"/>
</dbReference>
<feature type="transmembrane region" description="Helical" evidence="12">
    <location>
        <begin position="591"/>
        <end position="610"/>
    </location>
</feature>
<evidence type="ECO:0000256" key="7">
    <source>
        <dbReference type="ARBA" id="ARBA00022837"/>
    </source>
</evidence>
<feature type="transmembrane region" description="Helical" evidence="12">
    <location>
        <begin position="218"/>
        <end position="242"/>
    </location>
</feature>
<name>A0A2P6TJ73_CHLSO</name>
<feature type="domain" description="Sodium/calcium exchanger membrane region" evidence="13">
    <location>
        <begin position="426"/>
        <end position="568"/>
    </location>
</feature>
<feature type="transmembrane region" description="Helical" evidence="12">
    <location>
        <begin position="490"/>
        <end position="515"/>
    </location>
</feature>
<dbReference type="OrthoDB" id="1699231at2759"/>
<feature type="transmembrane region" description="Helical" evidence="12">
    <location>
        <begin position="249"/>
        <end position="268"/>
    </location>
</feature>
<feature type="transmembrane region" description="Helical" evidence="12">
    <location>
        <begin position="461"/>
        <end position="484"/>
    </location>
</feature>
<gene>
    <name evidence="14" type="ORF">C2E21_7058</name>
</gene>
<comment type="similarity">
    <text evidence="2">Belongs to the Ca(2+):cation antiporter (CaCA) (TC 2.A.19) family. Cation/proton exchanger (CAX) subfamily.</text>
</comment>
<keyword evidence="8 12" id="KW-1133">Transmembrane helix</keyword>
<dbReference type="PANTHER" id="PTHR31503">
    <property type="entry name" value="VACUOLAR CALCIUM ION TRANSPORTER"/>
    <property type="match status" value="1"/>
</dbReference>
<proteinExistence type="inferred from homology"/>
<feature type="transmembrane region" description="Helical" evidence="12">
    <location>
        <begin position="550"/>
        <end position="570"/>
    </location>
</feature>
<dbReference type="EMBL" id="LHPG02000014">
    <property type="protein sequence ID" value="PRW39287.1"/>
    <property type="molecule type" value="Genomic_DNA"/>
</dbReference>
<dbReference type="GO" id="GO:0006874">
    <property type="term" value="P:intracellular calcium ion homeostasis"/>
    <property type="evidence" value="ECO:0007669"/>
    <property type="project" value="TreeGrafter"/>
</dbReference>
<dbReference type="STRING" id="3076.A0A2P6TJ73"/>
<dbReference type="InterPro" id="IPR044880">
    <property type="entry name" value="NCX_ion-bd_dom_sf"/>
</dbReference>
<feature type="transmembrane region" description="Helical" evidence="12">
    <location>
        <begin position="737"/>
        <end position="758"/>
    </location>
</feature>
<feature type="region of interest" description="Disordered" evidence="11">
    <location>
        <begin position="87"/>
        <end position="114"/>
    </location>
</feature>
<feature type="domain" description="Sodium/calcium exchanger membrane region" evidence="13">
    <location>
        <begin position="248"/>
        <end position="403"/>
    </location>
</feature>
<keyword evidence="10 12" id="KW-0472">Membrane</keyword>
<feature type="transmembrane region" description="Helical" evidence="12">
    <location>
        <begin position="827"/>
        <end position="851"/>
    </location>
</feature>
<feature type="transmembrane region" description="Helical" evidence="12">
    <location>
        <begin position="421"/>
        <end position="440"/>
    </location>
</feature>
<dbReference type="InterPro" id="IPR004713">
    <property type="entry name" value="CaH_exchang"/>
</dbReference>
<keyword evidence="4" id="KW-0050">Antiport</keyword>
<protein>
    <submittedName>
        <fullName evidence="14">Calcium proton exchanger</fullName>
    </submittedName>
</protein>
<accession>A0A2P6TJ73</accession>
<dbReference type="AlphaFoldDB" id="A0A2P6TJ73"/>
<evidence type="ECO:0000256" key="12">
    <source>
        <dbReference type="SAM" id="Phobius"/>
    </source>
</evidence>
<feature type="transmembrane region" description="Helical" evidence="12">
    <location>
        <begin position="527"/>
        <end position="544"/>
    </location>
</feature>
<keyword evidence="5" id="KW-0109">Calcium transport</keyword>
<comment type="caution">
    <text evidence="14">The sequence shown here is derived from an EMBL/GenBank/DDBJ whole genome shotgun (WGS) entry which is preliminary data.</text>
</comment>
<dbReference type="GO" id="GO:0009705">
    <property type="term" value="C:plant-type vacuole membrane"/>
    <property type="evidence" value="ECO:0007669"/>
    <property type="project" value="TreeGrafter"/>
</dbReference>
<feature type="transmembrane region" description="Helical" evidence="12">
    <location>
        <begin position="712"/>
        <end position="731"/>
    </location>
</feature>
<evidence type="ECO:0000256" key="2">
    <source>
        <dbReference type="ARBA" id="ARBA00008248"/>
    </source>
</evidence>
<evidence type="ECO:0000313" key="15">
    <source>
        <dbReference type="Proteomes" id="UP000239899"/>
    </source>
</evidence>
<keyword evidence="7" id="KW-0106">Calcium</keyword>
<comment type="subcellular location">
    <subcellularLocation>
        <location evidence="1">Endomembrane system</location>
        <topology evidence="1">Multi-pass membrane protein</topology>
    </subcellularLocation>
</comment>
<dbReference type="InterPro" id="IPR004798">
    <property type="entry name" value="CAX-like"/>
</dbReference>
<evidence type="ECO:0000256" key="6">
    <source>
        <dbReference type="ARBA" id="ARBA00022692"/>
    </source>
</evidence>
<evidence type="ECO:0000256" key="3">
    <source>
        <dbReference type="ARBA" id="ARBA00022448"/>
    </source>
</evidence>
<dbReference type="Proteomes" id="UP000239899">
    <property type="component" value="Unassembled WGS sequence"/>
</dbReference>
<feature type="transmembrane region" description="Helical" evidence="12">
    <location>
        <begin position="308"/>
        <end position="332"/>
    </location>
</feature>
<feature type="transmembrane region" description="Helical" evidence="12">
    <location>
        <begin position="857"/>
        <end position="878"/>
    </location>
</feature>
<evidence type="ECO:0000256" key="9">
    <source>
        <dbReference type="ARBA" id="ARBA00023065"/>
    </source>
</evidence>
<feature type="transmembrane region" description="Helical" evidence="12">
    <location>
        <begin position="382"/>
        <end position="401"/>
    </location>
</feature>
<feature type="compositionally biased region" description="Polar residues" evidence="11">
    <location>
        <begin position="1"/>
        <end position="11"/>
    </location>
</feature>
<feature type="transmembrane region" description="Helical" evidence="12">
    <location>
        <begin position="630"/>
        <end position="648"/>
    </location>
</feature>
<organism evidence="14 15">
    <name type="scientific">Chlorella sorokiniana</name>
    <name type="common">Freshwater green alga</name>
    <dbReference type="NCBI Taxonomy" id="3076"/>
    <lineage>
        <taxon>Eukaryota</taxon>
        <taxon>Viridiplantae</taxon>
        <taxon>Chlorophyta</taxon>
        <taxon>core chlorophytes</taxon>
        <taxon>Trebouxiophyceae</taxon>
        <taxon>Chlorellales</taxon>
        <taxon>Chlorellaceae</taxon>
        <taxon>Chlorella clade</taxon>
        <taxon>Chlorella</taxon>
    </lineage>
</organism>
<dbReference type="NCBIfam" id="TIGR00846">
    <property type="entry name" value="caca2"/>
    <property type="match status" value="1"/>
</dbReference>
<evidence type="ECO:0000259" key="13">
    <source>
        <dbReference type="Pfam" id="PF01699"/>
    </source>
</evidence>
<dbReference type="Pfam" id="PF03083">
    <property type="entry name" value="MtN3_slv"/>
    <property type="match status" value="2"/>
</dbReference>
<feature type="transmembrane region" description="Helical" evidence="12">
    <location>
        <begin position="352"/>
        <end position="370"/>
    </location>
</feature>
<evidence type="ECO:0000256" key="8">
    <source>
        <dbReference type="ARBA" id="ARBA00022989"/>
    </source>
</evidence>
<dbReference type="GO" id="GO:0012505">
    <property type="term" value="C:endomembrane system"/>
    <property type="evidence" value="ECO:0007669"/>
    <property type="project" value="UniProtKB-SubCell"/>
</dbReference>
<keyword evidence="15" id="KW-1185">Reference proteome</keyword>
<keyword evidence="3" id="KW-0813">Transport</keyword>
<dbReference type="Pfam" id="PF01699">
    <property type="entry name" value="Na_Ca_ex"/>
    <property type="match status" value="2"/>
</dbReference>
<evidence type="ECO:0000256" key="5">
    <source>
        <dbReference type="ARBA" id="ARBA00022568"/>
    </source>
</evidence>
<dbReference type="InterPro" id="IPR004837">
    <property type="entry name" value="NaCa_Exmemb"/>
</dbReference>
<dbReference type="GO" id="GO:0015369">
    <property type="term" value="F:calcium:proton antiporter activity"/>
    <property type="evidence" value="ECO:0007669"/>
    <property type="project" value="InterPro"/>
</dbReference>
<feature type="compositionally biased region" description="Polar residues" evidence="11">
    <location>
        <begin position="41"/>
        <end position="51"/>
    </location>
</feature>
<evidence type="ECO:0000256" key="11">
    <source>
        <dbReference type="SAM" id="MobiDB-lite"/>
    </source>
</evidence>
<keyword evidence="6 12" id="KW-0812">Transmembrane</keyword>
<dbReference type="Gene3D" id="1.20.1420.30">
    <property type="entry name" value="NCX, central ion-binding region"/>
    <property type="match status" value="1"/>
</dbReference>
<feature type="transmembrane region" description="Helical" evidence="12">
    <location>
        <begin position="280"/>
        <end position="301"/>
    </location>
</feature>
<sequence>MSSYQGGSSMPTVRRVLREARTLSQQGDLLSPRGSLDAGTSGLTSGFNSRRQTYDLESPLIEQPTAEAAEAEQLRAAARAAEADLFNGSSGEAAGSGEVQDGDRRPSLSSPVYAEHRDSRSLWRLARRNVGLSQREEVGGAPYVVRSGEGAMQPSPSAQRMEQLASGEQGARNIADAFVEMLTGSGLGTGMALRTPSGLLRTSSAPGVFAPRTDARAVWHMLTSSFLNIMLICMPIGIWAGATGASPTLVFSTNFLALIPLALFLGEVTEDLAVRFGDTIGGLLNATFGNVVELILSIAALQRGLYTVVATSLIGSILSNLLLVLGMCFFFGGLKYKEQRFSTLANKVSSSLLFLACIAIMIPSTAKVVYGPAIITKDTLFHLSHAIAIILVGIYLGYLLFQLKTHADCFEGEESTETPALSLSAAVACLLSITVIVAVCSEYLTGAIEAVSESSGINQAFLGLIVLPIAGNAAEHITAVFVAVKNKMDLSIAVALGSSIQIAVFLIPVVVLAGWAMDKPFTLDFDSFAVLMLTVSVILAYFVSSDGTSNWLLGLQLVATYCLIGFVFLLEKEPQPEPKAPAAMPDAHYIIFENVVPALGAVLAIFMAAAPTRTVWRTRRRKDIGEFNPLPTVVLVANLVSWNIYAALSRDPYLTVAASVGLVSVTSLGSLSHSTLELMWGTTGNVGSILYYMSPMATVLKVFRQQDSSSIHIANSVTSVVNCALWITYFVQQGKVIVPTLTYYIGASLNLACLWLCWRFPRRKSLQEAADGESPSAIQAGRTASFAAADIGGGSAFAHPSGVAEARTPRALEVEGSGYSASTRDRLLGLLLCYITLLLVLGPLTSLAGWPQSTKELIWGLAANAGSILYYTSPLATVMKVVRQKNSASIHVGNAVMSIVNCTLW</sequence>
<dbReference type="InterPro" id="IPR004316">
    <property type="entry name" value="SWEET_rpt"/>
</dbReference>
<feature type="compositionally biased region" description="Low complexity" evidence="11">
    <location>
        <begin position="88"/>
        <end position="98"/>
    </location>
</feature>
<feature type="transmembrane region" description="Helical" evidence="12">
    <location>
        <begin position="678"/>
        <end position="700"/>
    </location>
</feature>